<sequence length="196" mass="20262">MPNMDQKTIDDIVKASVDERLKHLGVGESAINYDNLSSGPELASPQPNTQQNSVNIPTLAKPQGKGLGVKNKLAEDLDTASEVKKTLVDEFGRSAATPAKAAATPAKAAAKPAKVAATPAKADATPAKAAATPNKDVDALDLIYVSPAKVDKDAKGGKGGGRRGNPKQKDDETVLTKKEAAAKKKRRGCVKEEGGG</sequence>
<organism evidence="2 3">
    <name type="scientific">Brassica cretica</name>
    <name type="common">Mustard</name>
    <dbReference type="NCBI Taxonomy" id="69181"/>
    <lineage>
        <taxon>Eukaryota</taxon>
        <taxon>Viridiplantae</taxon>
        <taxon>Streptophyta</taxon>
        <taxon>Embryophyta</taxon>
        <taxon>Tracheophyta</taxon>
        <taxon>Spermatophyta</taxon>
        <taxon>Magnoliopsida</taxon>
        <taxon>eudicotyledons</taxon>
        <taxon>Gunneridae</taxon>
        <taxon>Pentapetalae</taxon>
        <taxon>rosids</taxon>
        <taxon>malvids</taxon>
        <taxon>Brassicales</taxon>
        <taxon>Brassicaceae</taxon>
        <taxon>Brassiceae</taxon>
        <taxon>Brassica</taxon>
    </lineage>
</organism>
<dbReference type="AlphaFoldDB" id="A0A8S9S800"/>
<feature type="compositionally biased region" description="Polar residues" evidence="1">
    <location>
        <begin position="45"/>
        <end position="56"/>
    </location>
</feature>
<reference evidence="2" key="1">
    <citation type="submission" date="2019-12" db="EMBL/GenBank/DDBJ databases">
        <title>Genome sequencing and annotation of Brassica cretica.</title>
        <authorList>
            <person name="Studholme D.J."/>
            <person name="Sarris P."/>
        </authorList>
    </citation>
    <scope>NUCLEOTIDE SEQUENCE</scope>
    <source>
        <strain evidence="2">PFS-109/04</strain>
        <tissue evidence="2">Leaf</tissue>
    </source>
</reference>
<protein>
    <submittedName>
        <fullName evidence="2">Uncharacterized protein</fullName>
    </submittedName>
</protein>
<comment type="caution">
    <text evidence="2">The sequence shown here is derived from an EMBL/GenBank/DDBJ whole genome shotgun (WGS) entry which is preliminary data.</text>
</comment>
<evidence type="ECO:0000313" key="2">
    <source>
        <dbReference type="EMBL" id="KAF3589327.1"/>
    </source>
</evidence>
<evidence type="ECO:0000313" key="3">
    <source>
        <dbReference type="Proteomes" id="UP000712600"/>
    </source>
</evidence>
<dbReference type="Proteomes" id="UP000712600">
    <property type="component" value="Unassembled WGS sequence"/>
</dbReference>
<dbReference type="EMBL" id="QGKX02000088">
    <property type="protein sequence ID" value="KAF3589327.1"/>
    <property type="molecule type" value="Genomic_DNA"/>
</dbReference>
<proteinExistence type="predicted"/>
<feature type="compositionally biased region" description="Basic and acidic residues" evidence="1">
    <location>
        <begin position="167"/>
        <end position="182"/>
    </location>
</feature>
<feature type="compositionally biased region" description="Low complexity" evidence="1">
    <location>
        <begin position="95"/>
        <end position="133"/>
    </location>
</feature>
<evidence type="ECO:0000256" key="1">
    <source>
        <dbReference type="SAM" id="MobiDB-lite"/>
    </source>
</evidence>
<name>A0A8S9S800_BRACR</name>
<accession>A0A8S9S800</accession>
<feature type="region of interest" description="Disordered" evidence="1">
    <location>
        <begin position="94"/>
        <end position="196"/>
    </location>
</feature>
<gene>
    <name evidence="2" type="ORF">F2Q69_00028719</name>
</gene>
<feature type="region of interest" description="Disordered" evidence="1">
    <location>
        <begin position="28"/>
        <end position="68"/>
    </location>
</feature>